<dbReference type="InterPro" id="IPR011990">
    <property type="entry name" value="TPR-like_helical_dom_sf"/>
</dbReference>
<feature type="transmembrane region" description="Helical" evidence="1">
    <location>
        <begin position="160"/>
        <end position="179"/>
    </location>
</feature>
<name>A0A2P2DXV0_9LEPT</name>
<evidence type="ECO:0000313" key="2">
    <source>
        <dbReference type="EMBL" id="GBF49457.1"/>
    </source>
</evidence>
<dbReference type="RefSeq" id="WP_108974364.1">
    <property type="nucleotide sequence ID" value="NZ_BFBB01000003.1"/>
</dbReference>
<proteinExistence type="predicted"/>
<evidence type="ECO:0000313" key="3">
    <source>
        <dbReference type="Proteomes" id="UP000245133"/>
    </source>
</evidence>
<reference evidence="2 3" key="1">
    <citation type="submission" date="2018-02" db="EMBL/GenBank/DDBJ databases">
        <title>Novel Leptospira species isolated from soil and water in Japan.</title>
        <authorList>
            <person name="Nakao R."/>
            <person name="Masuzawa T."/>
        </authorList>
    </citation>
    <scope>NUCLEOTIDE SEQUENCE [LARGE SCALE GENOMIC DNA]</scope>
    <source>
        <strain evidence="2 3">YH101</strain>
    </source>
</reference>
<dbReference type="Gene3D" id="1.25.40.10">
    <property type="entry name" value="Tetratricopeptide repeat domain"/>
    <property type="match status" value="1"/>
</dbReference>
<comment type="caution">
    <text evidence="2">The sequence shown here is derived from an EMBL/GenBank/DDBJ whole genome shotgun (WGS) entry which is preliminary data.</text>
</comment>
<protein>
    <recommendedName>
        <fullName evidence="4">Tetratricopeptide repeat protein</fullName>
    </recommendedName>
</protein>
<evidence type="ECO:0000256" key="1">
    <source>
        <dbReference type="SAM" id="Phobius"/>
    </source>
</evidence>
<keyword evidence="1" id="KW-1133">Transmembrane helix</keyword>
<dbReference type="OrthoDB" id="328311at2"/>
<gene>
    <name evidence="2" type="ORF">LPTSP4_09700</name>
</gene>
<keyword evidence="1" id="KW-0812">Transmembrane</keyword>
<dbReference type="Proteomes" id="UP000245133">
    <property type="component" value="Unassembled WGS sequence"/>
</dbReference>
<dbReference type="AlphaFoldDB" id="A0A2P2DXV0"/>
<evidence type="ECO:0008006" key="4">
    <source>
        <dbReference type="Google" id="ProtNLM"/>
    </source>
</evidence>
<keyword evidence="3" id="KW-1185">Reference proteome</keyword>
<keyword evidence="1" id="KW-0472">Membrane</keyword>
<accession>A0A2P2DXV0</accession>
<sequence>MTKNPILLSILFFSISINAQEVSEEDIFQFRNLLKSKKFHDAEVLIERFYQLGMDEPKLELLETELWIEKADDLYSRKQYKSAFPYYNNAYIRWRTNPKIKERYDELAGKILVDEDTQANIRKMLKSNKNDETTVPSNIFSSKTMEFINSERIEILDNRVWNLSMLFSLSLLTNIIFFFR</sequence>
<dbReference type="EMBL" id="BFBB01000003">
    <property type="protein sequence ID" value="GBF49457.1"/>
    <property type="molecule type" value="Genomic_DNA"/>
</dbReference>
<organism evidence="2 3">
    <name type="scientific">Leptospira ryugenii</name>
    <dbReference type="NCBI Taxonomy" id="1917863"/>
    <lineage>
        <taxon>Bacteria</taxon>
        <taxon>Pseudomonadati</taxon>
        <taxon>Spirochaetota</taxon>
        <taxon>Spirochaetia</taxon>
        <taxon>Leptospirales</taxon>
        <taxon>Leptospiraceae</taxon>
        <taxon>Leptospira</taxon>
    </lineage>
</organism>